<sequence length="80" mass="9415">PKEELSDNYIDQLAFPELTTKAPEIKSAKIKKETLQELKSEEMSFVDEQYFGTLKQIEHQNEQTLPTKRIEMPPKDELNY</sequence>
<reference evidence="2" key="1">
    <citation type="submission" date="2021-02" db="EMBL/GenBank/DDBJ databases">
        <authorList>
            <person name="Nowell W R."/>
        </authorList>
    </citation>
    <scope>NUCLEOTIDE SEQUENCE</scope>
</reference>
<gene>
    <name evidence="2" type="ORF">OVN521_LOCUS47932</name>
    <name evidence="3" type="ORF">SMN809_LOCUS46922</name>
</gene>
<feature type="region of interest" description="Disordered" evidence="1">
    <location>
        <begin position="57"/>
        <end position="80"/>
    </location>
</feature>
<name>A0A821HEX5_9BILA</name>
<keyword evidence="4" id="KW-1185">Reference proteome</keyword>
<feature type="compositionally biased region" description="Basic and acidic residues" evidence="1">
    <location>
        <begin position="68"/>
        <end position="80"/>
    </location>
</feature>
<comment type="caution">
    <text evidence="2">The sequence shown here is derived from an EMBL/GenBank/DDBJ whole genome shotgun (WGS) entry which is preliminary data.</text>
</comment>
<evidence type="ECO:0000313" key="2">
    <source>
        <dbReference type="EMBL" id="CAF4686931.1"/>
    </source>
</evidence>
<evidence type="ECO:0000313" key="3">
    <source>
        <dbReference type="EMBL" id="CAF4794940.1"/>
    </source>
</evidence>
<dbReference type="EMBL" id="CAJOBI010147172">
    <property type="protein sequence ID" value="CAF4794940.1"/>
    <property type="molecule type" value="Genomic_DNA"/>
</dbReference>
<evidence type="ECO:0000313" key="4">
    <source>
        <dbReference type="Proteomes" id="UP000663866"/>
    </source>
</evidence>
<dbReference type="Proteomes" id="UP000663866">
    <property type="component" value="Unassembled WGS sequence"/>
</dbReference>
<dbReference type="Proteomes" id="UP000676336">
    <property type="component" value="Unassembled WGS sequence"/>
</dbReference>
<accession>A0A821HEX5</accession>
<dbReference type="AlphaFoldDB" id="A0A821HEX5"/>
<proteinExistence type="predicted"/>
<dbReference type="EMBL" id="CAJOBG010096796">
    <property type="protein sequence ID" value="CAF4686931.1"/>
    <property type="molecule type" value="Genomic_DNA"/>
</dbReference>
<feature type="non-terminal residue" evidence="2">
    <location>
        <position position="1"/>
    </location>
</feature>
<feature type="non-terminal residue" evidence="2">
    <location>
        <position position="80"/>
    </location>
</feature>
<evidence type="ECO:0000256" key="1">
    <source>
        <dbReference type="SAM" id="MobiDB-lite"/>
    </source>
</evidence>
<protein>
    <submittedName>
        <fullName evidence="2">Uncharacterized protein</fullName>
    </submittedName>
</protein>
<organism evidence="2 4">
    <name type="scientific">Rotaria magnacalcarata</name>
    <dbReference type="NCBI Taxonomy" id="392030"/>
    <lineage>
        <taxon>Eukaryota</taxon>
        <taxon>Metazoa</taxon>
        <taxon>Spiralia</taxon>
        <taxon>Gnathifera</taxon>
        <taxon>Rotifera</taxon>
        <taxon>Eurotatoria</taxon>
        <taxon>Bdelloidea</taxon>
        <taxon>Philodinida</taxon>
        <taxon>Philodinidae</taxon>
        <taxon>Rotaria</taxon>
    </lineage>
</organism>